<dbReference type="PANTHER" id="PTHR14768:SF4">
    <property type="entry name" value="SYNAPSE DIFFERENTIATION-INDUCING GENE PROTEIN 1-LIKE"/>
    <property type="match status" value="1"/>
</dbReference>
<gene>
    <name evidence="2" type="ORF">F2P81_003615</name>
</gene>
<feature type="region of interest" description="Disordered" evidence="1">
    <location>
        <begin position="89"/>
        <end position="118"/>
    </location>
</feature>
<proteinExistence type="predicted"/>
<reference evidence="2 3" key="1">
    <citation type="submission" date="2019-06" db="EMBL/GenBank/DDBJ databases">
        <title>Draft genomes of female and male turbot (Scophthalmus maximus).</title>
        <authorList>
            <person name="Xu H."/>
            <person name="Xu X.-W."/>
            <person name="Shao C."/>
            <person name="Chen S."/>
        </authorList>
    </citation>
    <scope>NUCLEOTIDE SEQUENCE [LARGE SCALE GENOMIC DNA]</scope>
    <source>
        <strain evidence="2">Ysfricsl-2016a</strain>
        <tissue evidence="2">Blood</tissue>
    </source>
</reference>
<sequence>MESLSELQNPLLDKTSRHVVHNDYQGYQCDYPSQPYQDSLIGYYYTGTNGKHKTQQFLDATSLHLAVEAFYRPNFILYKDDVSLHSKDSKSESFETTFTESKDTVPEGATTGNTQGEKDAKIQTVSYEVEDEQGPEYEVRGHPRAIEAVFCTASVVSYCGALDG</sequence>
<organism evidence="2 3">
    <name type="scientific">Scophthalmus maximus</name>
    <name type="common">Turbot</name>
    <name type="synonym">Psetta maxima</name>
    <dbReference type="NCBI Taxonomy" id="52904"/>
    <lineage>
        <taxon>Eukaryota</taxon>
        <taxon>Metazoa</taxon>
        <taxon>Chordata</taxon>
        <taxon>Craniata</taxon>
        <taxon>Vertebrata</taxon>
        <taxon>Euteleostomi</taxon>
        <taxon>Actinopterygii</taxon>
        <taxon>Neopterygii</taxon>
        <taxon>Teleostei</taxon>
        <taxon>Neoteleostei</taxon>
        <taxon>Acanthomorphata</taxon>
        <taxon>Carangaria</taxon>
        <taxon>Pleuronectiformes</taxon>
        <taxon>Pleuronectoidei</taxon>
        <taxon>Scophthalmidae</taxon>
        <taxon>Scophthalmus</taxon>
    </lineage>
</organism>
<evidence type="ECO:0000313" key="3">
    <source>
        <dbReference type="Proteomes" id="UP000438429"/>
    </source>
</evidence>
<accession>A0A6A4TD50</accession>
<name>A0A6A4TD50_SCOMX</name>
<dbReference type="AlphaFoldDB" id="A0A6A4TD50"/>
<dbReference type="EMBL" id="VEVO01000003">
    <property type="protein sequence ID" value="KAF0044457.1"/>
    <property type="molecule type" value="Genomic_DNA"/>
</dbReference>
<dbReference type="Proteomes" id="UP000438429">
    <property type="component" value="Unassembled WGS sequence"/>
</dbReference>
<dbReference type="PANTHER" id="PTHR14768">
    <property type="entry name" value="UPF0338 PROTEIN"/>
    <property type="match status" value="1"/>
</dbReference>
<protein>
    <submittedName>
        <fullName evidence="2">Uncharacterized protein</fullName>
    </submittedName>
</protein>
<dbReference type="GO" id="GO:0016020">
    <property type="term" value="C:membrane"/>
    <property type="evidence" value="ECO:0007669"/>
    <property type="project" value="TreeGrafter"/>
</dbReference>
<comment type="caution">
    <text evidence="2">The sequence shown here is derived from an EMBL/GenBank/DDBJ whole genome shotgun (WGS) entry which is preliminary data.</text>
</comment>
<evidence type="ECO:0000313" key="2">
    <source>
        <dbReference type="EMBL" id="KAF0044457.1"/>
    </source>
</evidence>
<evidence type="ECO:0000256" key="1">
    <source>
        <dbReference type="SAM" id="MobiDB-lite"/>
    </source>
</evidence>